<dbReference type="Pfam" id="PF04931">
    <property type="entry name" value="DNA_pol_phi"/>
    <property type="match status" value="1"/>
</dbReference>
<dbReference type="InterPro" id="IPR007015">
    <property type="entry name" value="DNA_pol_V/MYBBP1A"/>
</dbReference>
<feature type="compositionally biased region" description="Acidic residues" evidence="4">
    <location>
        <begin position="813"/>
        <end position="827"/>
    </location>
</feature>
<dbReference type="PANTHER" id="PTHR13213">
    <property type="entry name" value="MYB-BINDING PROTEIN 1A FAMILY MEMBER"/>
    <property type="match status" value="1"/>
</dbReference>
<dbReference type="GO" id="GO:0005730">
    <property type="term" value="C:nucleolus"/>
    <property type="evidence" value="ECO:0007669"/>
    <property type="project" value="InterPro"/>
</dbReference>
<reference evidence="5 6" key="1">
    <citation type="submission" date="2021-02" db="EMBL/GenBank/DDBJ databases">
        <title>Genome assembly of Pseudopithomyces chartarum.</title>
        <authorList>
            <person name="Jauregui R."/>
            <person name="Singh J."/>
            <person name="Voisey C."/>
        </authorList>
    </citation>
    <scope>NUCLEOTIDE SEQUENCE [LARGE SCALE GENOMIC DNA]</scope>
    <source>
        <strain evidence="5 6">AGR01</strain>
    </source>
</reference>
<dbReference type="GO" id="GO:0006355">
    <property type="term" value="P:regulation of DNA-templated transcription"/>
    <property type="evidence" value="ECO:0007669"/>
    <property type="project" value="InterPro"/>
</dbReference>
<dbReference type="SUPFAM" id="SSF48371">
    <property type="entry name" value="ARM repeat"/>
    <property type="match status" value="1"/>
</dbReference>
<feature type="region of interest" description="Disordered" evidence="4">
    <location>
        <begin position="1"/>
        <end position="36"/>
    </location>
</feature>
<comment type="subcellular location">
    <subcellularLocation>
        <location evidence="1">Nucleus</location>
    </subcellularLocation>
</comment>
<name>A0AAN6LY33_9PLEO</name>
<feature type="region of interest" description="Disordered" evidence="4">
    <location>
        <begin position="805"/>
        <end position="827"/>
    </location>
</feature>
<evidence type="ECO:0000256" key="4">
    <source>
        <dbReference type="SAM" id="MobiDB-lite"/>
    </source>
</evidence>
<dbReference type="AlphaFoldDB" id="A0AAN6LY33"/>
<keyword evidence="3" id="KW-0539">Nucleus</keyword>
<feature type="compositionally biased region" description="Acidic residues" evidence="4">
    <location>
        <begin position="734"/>
        <end position="753"/>
    </location>
</feature>
<keyword evidence="6" id="KW-1185">Reference proteome</keyword>
<accession>A0AAN6LY33</accession>
<dbReference type="Proteomes" id="UP001280581">
    <property type="component" value="Unassembled WGS sequence"/>
</dbReference>
<dbReference type="PANTHER" id="PTHR13213:SF2">
    <property type="entry name" value="MYB-BINDING PROTEIN 1A"/>
    <property type="match status" value="1"/>
</dbReference>
<evidence type="ECO:0000256" key="2">
    <source>
        <dbReference type="ARBA" id="ARBA00006809"/>
    </source>
</evidence>
<evidence type="ECO:0000256" key="3">
    <source>
        <dbReference type="ARBA" id="ARBA00023242"/>
    </source>
</evidence>
<comment type="similarity">
    <text evidence="2">Belongs to the MYBBP1A family.</text>
</comment>
<feature type="compositionally biased region" description="Acidic residues" evidence="4">
    <location>
        <begin position="766"/>
        <end position="792"/>
    </location>
</feature>
<feature type="region of interest" description="Disordered" evidence="4">
    <location>
        <begin position="724"/>
        <end position="792"/>
    </location>
</feature>
<evidence type="ECO:0008006" key="7">
    <source>
        <dbReference type="Google" id="ProtNLM"/>
    </source>
</evidence>
<feature type="compositionally biased region" description="Basic and acidic residues" evidence="4">
    <location>
        <begin position="17"/>
        <end position="30"/>
    </location>
</feature>
<dbReference type="InterPro" id="IPR016024">
    <property type="entry name" value="ARM-type_fold"/>
</dbReference>
<comment type="caution">
    <text evidence="5">The sequence shown here is derived from an EMBL/GenBank/DDBJ whole genome shotgun (WGS) entry which is preliminary data.</text>
</comment>
<organism evidence="5 6">
    <name type="scientific">Pseudopithomyces chartarum</name>
    <dbReference type="NCBI Taxonomy" id="1892770"/>
    <lineage>
        <taxon>Eukaryota</taxon>
        <taxon>Fungi</taxon>
        <taxon>Dikarya</taxon>
        <taxon>Ascomycota</taxon>
        <taxon>Pezizomycotina</taxon>
        <taxon>Dothideomycetes</taxon>
        <taxon>Pleosporomycetidae</taxon>
        <taxon>Pleosporales</taxon>
        <taxon>Massarineae</taxon>
        <taxon>Didymosphaeriaceae</taxon>
        <taxon>Pseudopithomyces</taxon>
    </lineage>
</organism>
<proteinExistence type="inferred from homology"/>
<protein>
    <recommendedName>
        <fullName evidence="7">DNA polymerase V</fullName>
    </recommendedName>
</protein>
<dbReference type="GO" id="GO:0000182">
    <property type="term" value="F:rDNA binding"/>
    <property type="evidence" value="ECO:0007669"/>
    <property type="project" value="TreeGrafter"/>
</dbReference>
<sequence length="1022" mass="113330">MGRKAAKLGAVPQGQKRAREDVQGESPEKPVKRKRQANSLSIVELYSDLAAESEDVRLEAAKQLILKFSPEAKPSATDVLQALNRLISGLCTDRKAARFGFCVTLTELLRLIFSSNGSIEGLDLDVKSLLRKVEKQTKVEGNVSGKERRNHLIGKLFAYKAVLQSSILIESSSAVESWNELLDHIYGMAKDTPWLREECAMVLVQTIESLPAESNLELYVRGLSERLVSYKLANTPEGIALWLALQARPEPFLPANIWHDNDPLSTKNRPKLIKVLKGDIQDSSENGESDTIKAAATSVNPQFAWNVILSKLLQGDNESKVARTDASKSQFGQLWLSVIDAQIFGSSSSHERKSWGFKLFAQMISQVPEWSFSALFSPNFMRTFRNQTSKDDRYLHAAALSAWKAISRRAQQTPESSLALIIELTSNNGTADFEHSSKTETLEKIALASDDDMLRKIVRHLHSLLIRPETTEQNVADHRRQAVADLLLNIVKHYTRYDVLMPEFAERDNWLRNVLDLLVEHAYFTPGKGAKARKVPSPPISESSQGMFQERLSSCLTRLRPLVAGSQTSVGVIVVDLIRAKAAHKAYEPIFKADESVEGTLESAYEIFDVVKTSGVTEGQTSVFQGLTLLYAFTFIQIFNGDTDAVMMLNDLNTSYEAISKPKADASSEGQDGFIEILLSFLGNTRTLFHRIAIEAFTGFAPKISLEGLSSMTDILDTEETLEGQNKLFSQNDEPVEEADSEDEDDDMEDASDVEMIGGGSKDGESNSDDSDDSSSESDSDSEEDEEDDELTEFNNKLALTLQTSKLAAKDGDSDEDSDDSDMDDDQMMALDPHLSNIFKQRSQITGKKQREEAKQNVIRFKSRVLDLLAVFLDKQFSNPLSLEVLLPVLRLTRASANKQFTDRSAKLLQSTFAKTNTALPELQDVDAAWAILTDIHQEAKQGGGSIAHAGACNAASLHVVRTLVNADRDNYAKVVDVYAGSQKEWFSDVKSEVRDSMFSGFLNWSSRNRVATKSEVKAEAE</sequence>
<evidence type="ECO:0000313" key="6">
    <source>
        <dbReference type="Proteomes" id="UP001280581"/>
    </source>
</evidence>
<evidence type="ECO:0000256" key="1">
    <source>
        <dbReference type="ARBA" id="ARBA00004123"/>
    </source>
</evidence>
<gene>
    <name evidence="5" type="ORF">GRF29_96g462383</name>
</gene>
<evidence type="ECO:0000313" key="5">
    <source>
        <dbReference type="EMBL" id="KAK3207794.1"/>
    </source>
</evidence>
<dbReference type="EMBL" id="WVTA01000008">
    <property type="protein sequence ID" value="KAK3207794.1"/>
    <property type="molecule type" value="Genomic_DNA"/>
</dbReference>